<dbReference type="NCBIfam" id="TIGR01877">
    <property type="entry name" value="cas_cas6"/>
    <property type="match status" value="1"/>
</dbReference>
<dbReference type="InterPro" id="IPR010156">
    <property type="entry name" value="CRISPR-assoc_prot_Cas6"/>
</dbReference>
<sequence length="230" mass="27280">MKVWQLALKVYIKKNIKMEESQVEISRIIDSCLAKEKDFLKFHSINQYKNYTFSSFYPLEKNKVYLAGKIYTITLRTVDEKIVNHFKKFLDNESSDMLKALSVEIKTVPKKYIERIYSITSVVAKFENGYWRTNESLESFEKRLKENLIKKYNDFTNQKINEEFDLFTFMKFENKKPISTNYKNIKMLGDKLTLNVSENKLAQELAYFALGTGLLEMNGRGYGYVNYKWL</sequence>
<organism evidence="5 6">
    <name type="scientific">Clostridium frigoris</name>
    <dbReference type="NCBI Taxonomy" id="205327"/>
    <lineage>
        <taxon>Bacteria</taxon>
        <taxon>Bacillati</taxon>
        <taxon>Bacillota</taxon>
        <taxon>Clostridia</taxon>
        <taxon>Eubacteriales</taxon>
        <taxon>Clostridiaceae</taxon>
        <taxon>Clostridium</taxon>
    </lineage>
</organism>
<dbReference type="EMBL" id="JAHLDV010000054">
    <property type="protein sequence ID" value="MBU3161255.1"/>
    <property type="molecule type" value="Genomic_DNA"/>
</dbReference>
<dbReference type="Proteomes" id="UP000776252">
    <property type="component" value="Unassembled WGS sequence"/>
</dbReference>
<comment type="similarity">
    <text evidence="1">Belongs to the CRISPR-associated protein Cas6/Cse3/CasE family.</text>
</comment>
<dbReference type="PANTHER" id="PTHR36984:SF1">
    <property type="entry name" value="CRISPR-ASSOCIATED ENDORIBONUCLEASE CAS6 1"/>
    <property type="match status" value="1"/>
</dbReference>
<dbReference type="RefSeq" id="WP_216151036.1">
    <property type="nucleotide sequence ID" value="NZ_JAHLDV010000054.1"/>
</dbReference>
<dbReference type="InterPro" id="IPR049435">
    <property type="entry name" value="Cas_Cas6_C"/>
</dbReference>
<protein>
    <submittedName>
        <fullName evidence="5">CRISPR-associated endoribonuclease Cas6</fullName>
    </submittedName>
</protein>
<keyword evidence="2" id="KW-0694">RNA-binding</keyword>
<keyword evidence="3" id="KW-0051">Antiviral defense</keyword>
<evidence type="ECO:0000313" key="5">
    <source>
        <dbReference type="EMBL" id="MBU3161255.1"/>
    </source>
</evidence>
<feature type="domain" description="CRISPR associated protein Cas6 C-terminal" evidence="4">
    <location>
        <begin position="130"/>
        <end position="226"/>
    </location>
</feature>
<name>A0ABS6BXC3_9CLOT</name>
<evidence type="ECO:0000313" key="6">
    <source>
        <dbReference type="Proteomes" id="UP000776252"/>
    </source>
</evidence>
<comment type="caution">
    <text evidence="5">The sequence shown here is derived from an EMBL/GenBank/DDBJ whole genome shotgun (WGS) entry which is preliminary data.</text>
</comment>
<accession>A0ABS6BXC3</accession>
<dbReference type="Pfam" id="PF01881">
    <property type="entry name" value="Cas_Cas6_C"/>
    <property type="match status" value="1"/>
</dbReference>
<evidence type="ECO:0000256" key="2">
    <source>
        <dbReference type="ARBA" id="ARBA00022884"/>
    </source>
</evidence>
<gene>
    <name evidence="5" type="primary">cas6</name>
    <name evidence="5" type="ORF">KPL37_16175</name>
</gene>
<proteinExistence type="inferred from homology"/>
<keyword evidence="6" id="KW-1185">Reference proteome</keyword>
<evidence type="ECO:0000259" key="4">
    <source>
        <dbReference type="Pfam" id="PF01881"/>
    </source>
</evidence>
<dbReference type="PANTHER" id="PTHR36984">
    <property type="entry name" value="CRISPR-ASSOCIATED ENDORIBONUCLEASE CAS6 1"/>
    <property type="match status" value="1"/>
</dbReference>
<evidence type="ECO:0000256" key="1">
    <source>
        <dbReference type="ARBA" id="ARBA00005937"/>
    </source>
</evidence>
<evidence type="ECO:0000256" key="3">
    <source>
        <dbReference type="ARBA" id="ARBA00023118"/>
    </source>
</evidence>
<reference evidence="5 6" key="1">
    <citation type="submission" date="2021-06" db="EMBL/GenBank/DDBJ databases">
        <title>Clostridia strains as spoilage organisms.</title>
        <authorList>
            <person name="Wambui J."/>
            <person name="Stephan R."/>
            <person name="Stevens M.J.A."/>
        </authorList>
    </citation>
    <scope>NUCLEOTIDE SEQUENCE [LARGE SCALE GENOMIC DNA]</scope>
    <source>
        <strain evidence="5 6">DSM 14204</strain>
    </source>
</reference>